<keyword evidence="8" id="KW-1185">Reference proteome</keyword>
<dbReference type="InterPro" id="IPR014257">
    <property type="entry name" value="Cyt_c_oxidase_su4_bacillaceae"/>
</dbReference>
<evidence type="ECO:0000256" key="6">
    <source>
        <dbReference type="SAM" id="Phobius"/>
    </source>
</evidence>
<gene>
    <name evidence="7" type="primary">caaD</name>
    <name evidence="7" type="ORF">BN1080_01293</name>
</gene>
<sequence>MAHETHTHVRSQTEYEYIRRQRSKEMRGQLTSFAIMIFLTLIAFTAVAADFSPYLITPIILLLAAVQVVLQLYGFMHMSNKGHGMVAFFMFSGMFVAFITILALVTIVWW</sequence>
<name>A0A098EKC1_9BACL</name>
<keyword evidence="4 6" id="KW-1133">Transmembrane helix</keyword>
<evidence type="ECO:0000256" key="1">
    <source>
        <dbReference type="ARBA" id="ARBA00004651"/>
    </source>
</evidence>
<feature type="transmembrane region" description="Helical" evidence="6">
    <location>
        <begin position="55"/>
        <end position="75"/>
    </location>
</feature>
<dbReference type="InterPro" id="IPR005171">
    <property type="entry name" value="Cyt_c_oxidase_su4_prok"/>
</dbReference>
<reference evidence="7 8" key="1">
    <citation type="submission" date="2014-09" db="EMBL/GenBank/DDBJ databases">
        <authorList>
            <person name="Urmite Genomes Urmite Genomes"/>
        </authorList>
    </citation>
    <scope>NUCLEOTIDE SEQUENCE [LARGE SCALE GENOMIC DNA]</scope>
    <source>
        <strain evidence="7 8">ES2</strain>
    </source>
</reference>
<evidence type="ECO:0000256" key="3">
    <source>
        <dbReference type="ARBA" id="ARBA00022692"/>
    </source>
</evidence>
<accession>A0A098EKC1</accession>
<dbReference type="Pfam" id="PF03626">
    <property type="entry name" value="COX4_pro"/>
    <property type="match status" value="1"/>
</dbReference>
<dbReference type="RefSeq" id="WP_052651070.1">
    <property type="nucleotide sequence ID" value="NZ_CCXS01000001.1"/>
</dbReference>
<dbReference type="AlphaFoldDB" id="A0A098EKC1"/>
<evidence type="ECO:0000256" key="4">
    <source>
        <dbReference type="ARBA" id="ARBA00022989"/>
    </source>
</evidence>
<evidence type="ECO:0000313" key="7">
    <source>
        <dbReference type="EMBL" id="CEG22367.1"/>
    </source>
</evidence>
<dbReference type="OrthoDB" id="2989516at2"/>
<keyword evidence="2" id="KW-1003">Cell membrane</keyword>
<proteinExistence type="predicted"/>
<evidence type="ECO:0000256" key="5">
    <source>
        <dbReference type="ARBA" id="ARBA00023136"/>
    </source>
</evidence>
<keyword evidence="5 6" id="KW-0472">Membrane</keyword>
<dbReference type="NCBIfam" id="TIGR02908">
    <property type="entry name" value="CoxD_Bacillus"/>
    <property type="match status" value="1"/>
</dbReference>
<dbReference type="GO" id="GO:0005886">
    <property type="term" value="C:plasma membrane"/>
    <property type="evidence" value="ECO:0007669"/>
    <property type="project" value="UniProtKB-SubCell"/>
</dbReference>
<keyword evidence="3 6" id="KW-0812">Transmembrane</keyword>
<feature type="transmembrane region" description="Helical" evidence="6">
    <location>
        <begin position="87"/>
        <end position="109"/>
    </location>
</feature>
<evidence type="ECO:0000256" key="2">
    <source>
        <dbReference type="ARBA" id="ARBA00022475"/>
    </source>
</evidence>
<dbReference type="EMBL" id="CCXS01000001">
    <property type="protein sequence ID" value="CEG22367.1"/>
    <property type="molecule type" value="Genomic_DNA"/>
</dbReference>
<evidence type="ECO:0000313" key="8">
    <source>
        <dbReference type="Proteomes" id="UP000043699"/>
    </source>
</evidence>
<protein>
    <submittedName>
        <fullName evidence="7">Cytochrome c oxidase subunit 4B</fullName>
    </submittedName>
</protein>
<dbReference type="STRING" id="1499687.BN1080_01293"/>
<comment type="subcellular location">
    <subcellularLocation>
        <location evidence="1">Cell membrane</location>
        <topology evidence="1">Multi-pass membrane protein</topology>
    </subcellularLocation>
</comment>
<dbReference type="Proteomes" id="UP000043699">
    <property type="component" value="Unassembled WGS sequence"/>
</dbReference>
<organism evidence="7 8">
    <name type="scientific">Planococcus massiliensis</name>
    <dbReference type="NCBI Taxonomy" id="1499687"/>
    <lineage>
        <taxon>Bacteria</taxon>
        <taxon>Bacillati</taxon>
        <taxon>Bacillota</taxon>
        <taxon>Bacilli</taxon>
        <taxon>Bacillales</taxon>
        <taxon>Caryophanaceae</taxon>
        <taxon>Planococcus</taxon>
    </lineage>
</organism>
<feature type="transmembrane region" description="Helical" evidence="6">
    <location>
        <begin position="30"/>
        <end position="49"/>
    </location>
</feature>